<dbReference type="SUPFAM" id="SSF55729">
    <property type="entry name" value="Acyl-CoA N-acyltransferases (Nat)"/>
    <property type="match status" value="1"/>
</dbReference>
<keyword evidence="2" id="KW-1185">Reference proteome</keyword>
<proteinExistence type="predicted"/>
<dbReference type="Proteomes" id="UP000678393">
    <property type="component" value="Unassembled WGS sequence"/>
</dbReference>
<accession>A0A8S3ZI89</accession>
<dbReference type="OrthoDB" id="8179865at2759"/>
<dbReference type="EMBL" id="CAJHNH020003388">
    <property type="protein sequence ID" value="CAG5129187.1"/>
    <property type="molecule type" value="Genomic_DNA"/>
</dbReference>
<comment type="caution">
    <text evidence="1">The sequence shown here is derived from an EMBL/GenBank/DDBJ whole genome shotgun (WGS) entry which is preliminary data.</text>
</comment>
<feature type="non-terminal residue" evidence="1">
    <location>
        <position position="1"/>
    </location>
</feature>
<evidence type="ECO:0000313" key="2">
    <source>
        <dbReference type="Proteomes" id="UP000678393"/>
    </source>
</evidence>
<dbReference type="InterPro" id="IPR016181">
    <property type="entry name" value="Acyl_CoA_acyltransferase"/>
</dbReference>
<reference evidence="1" key="1">
    <citation type="submission" date="2021-04" db="EMBL/GenBank/DDBJ databases">
        <authorList>
            <consortium name="Molecular Ecology Group"/>
        </authorList>
    </citation>
    <scope>NUCLEOTIDE SEQUENCE</scope>
</reference>
<evidence type="ECO:0000313" key="1">
    <source>
        <dbReference type="EMBL" id="CAG5129187.1"/>
    </source>
</evidence>
<gene>
    <name evidence="1" type="ORF">CUNI_LOCUS14745</name>
</gene>
<sequence>MQPLHKVTTEELPVLLEWVAQYFPGTCKIHGTINEILSGRWQGPDFYTLGWPDILAVGEGPVDASKSQCANFFNDTRHTSVYSPNPVHAEELLRRSEFLDWTKPILFHATDYDMVKIAEKVSNSTGTKYNQLILTELMAAYPGDIQPRPVPEGFELRQLDPDRDAEYVASTGPLQRKHTVPYLREVLKIFPS</sequence>
<dbReference type="AlphaFoldDB" id="A0A8S3ZI89"/>
<name>A0A8S3ZI89_9EUPU</name>
<protein>
    <submittedName>
        <fullName evidence="1">Uncharacterized protein</fullName>
    </submittedName>
</protein>
<organism evidence="1 2">
    <name type="scientific">Candidula unifasciata</name>
    <dbReference type="NCBI Taxonomy" id="100452"/>
    <lineage>
        <taxon>Eukaryota</taxon>
        <taxon>Metazoa</taxon>
        <taxon>Spiralia</taxon>
        <taxon>Lophotrochozoa</taxon>
        <taxon>Mollusca</taxon>
        <taxon>Gastropoda</taxon>
        <taxon>Heterobranchia</taxon>
        <taxon>Euthyneura</taxon>
        <taxon>Panpulmonata</taxon>
        <taxon>Eupulmonata</taxon>
        <taxon>Stylommatophora</taxon>
        <taxon>Helicina</taxon>
        <taxon>Helicoidea</taxon>
        <taxon>Geomitridae</taxon>
        <taxon>Candidula</taxon>
    </lineage>
</organism>